<dbReference type="CDD" id="cd13137">
    <property type="entry name" value="MATE_NorM_like"/>
    <property type="match status" value="1"/>
</dbReference>
<dbReference type="InterPro" id="IPR050222">
    <property type="entry name" value="MATE_MdtK"/>
</dbReference>
<keyword evidence="9 13" id="KW-1133">Transmembrane helix</keyword>
<feature type="transmembrane region" description="Helical" evidence="13">
    <location>
        <begin position="195"/>
        <end position="215"/>
    </location>
</feature>
<evidence type="ECO:0000256" key="13">
    <source>
        <dbReference type="SAM" id="Phobius"/>
    </source>
</evidence>
<keyword evidence="15" id="KW-1185">Reference proteome</keyword>
<evidence type="ECO:0000256" key="8">
    <source>
        <dbReference type="ARBA" id="ARBA00022692"/>
    </source>
</evidence>
<evidence type="ECO:0000313" key="15">
    <source>
        <dbReference type="Proteomes" id="UP001437460"/>
    </source>
</evidence>
<dbReference type="PIRSF" id="PIRSF006603">
    <property type="entry name" value="DinF"/>
    <property type="match status" value="1"/>
</dbReference>
<comment type="caution">
    <text evidence="14">The sequence shown here is derived from an EMBL/GenBank/DDBJ whole genome shotgun (WGS) entry which is preliminary data.</text>
</comment>
<reference evidence="14 15" key="1">
    <citation type="submission" date="2024-03" db="EMBL/GenBank/DDBJ databases">
        <title>Human intestinal bacterial collection.</title>
        <authorList>
            <person name="Pauvert C."/>
            <person name="Hitch T.C.A."/>
            <person name="Clavel T."/>
        </authorList>
    </citation>
    <scope>NUCLEOTIDE SEQUENCE [LARGE SCALE GENOMIC DNA]</scope>
    <source>
        <strain evidence="14 15">CLA-AP-H27</strain>
    </source>
</reference>
<feature type="transmembrane region" description="Helical" evidence="13">
    <location>
        <begin position="169"/>
        <end position="189"/>
    </location>
</feature>
<feature type="transmembrane region" description="Helical" evidence="13">
    <location>
        <begin position="354"/>
        <end position="374"/>
    </location>
</feature>
<feature type="transmembrane region" description="Helical" evidence="13">
    <location>
        <begin position="137"/>
        <end position="157"/>
    </location>
</feature>
<evidence type="ECO:0000256" key="5">
    <source>
        <dbReference type="ARBA" id="ARBA00022448"/>
    </source>
</evidence>
<accession>A0ABV1HHF8</accession>
<sequence>MKSQPKNLIFSNKDLIHLVIPLVIELALKLIVGLLDSIMVSSVGEAAVSGVSLIDTVFQLLIYIFAALAAGGAIVAGQRLGAGNKAEAKRSAGELIWLNAIISLVIMLLMSGISEWILTHLFGHIEADVYYHAKRYLFVAVFSIPAIGIFEAGTAIFRTMNDSETTMKISLLMNAINAVGNAILIYGFLMGTQGAALSTLVSRWVAAFIVVWLLLNPKRELSIERSLRHRFDWNLTQNILSLGIPNGVENGIFQLGKIVILGFVTTFGTSAITANAVTQTLASLEVIPGSAVQLAMIPVISRCVGKNGYEQARYYNWKLMKMAYAAMWIWCGVMVLSLPGILKIYKLSEETAKLMITMFLWHTAGAVTLWPLSFDLPASLRASGDVRFPMVISILSMWVMRLGGAHILAGSLQLGAVGVWIAMSMLDWGFRGTIYVFRWRGGKWMEKRLFN</sequence>
<feature type="transmembrane region" description="Helical" evidence="13">
    <location>
        <begin position="56"/>
        <end position="76"/>
    </location>
</feature>
<evidence type="ECO:0000256" key="2">
    <source>
        <dbReference type="ARBA" id="ARBA00004651"/>
    </source>
</evidence>
<evidence type="ECO:0000256" key="9">
    <source>
        <dbReference type="ARBA" id="ARBA00022989"/>
    </source>
</evidence>
<feature type="transmembrane region" description="Helical" evidence="13">
    <location>
        <begin position="15"/>
        <end position="36"/>
    </location>
</feature>
<organism evidence="14 15">
    <name type="scientific">Ventrimonas faecis</name>
    <dbReference type="NCBI Taxonomy" id="3133170"/>
    <lineage>
        <taxon>Bacteria</taxon>
        <taxon>Bacillati</taxon>
        <taxon>Bacillota</taxon>
        <taxon>Clostridia</taxon>
        <taxon>Lachnospirales</taxon>
        <taxon>Lachnospiraceae</taxon>
        <taxon>Ventrimonas</taxon>
    </lineage>
</organism>
<dbReference type="InterPro" id="IPR048279">
    <property type="entry name" value="MdtK-like"/>
</dbReference>
<keyword evidence="6" id="KW-0050">Antiport</keyword>
<dbReference type="Pfam" id="PF01554">
    <property type="entry name" value="MatE"/>
    <property type="match status" value="2"/>
</dbReference>
<evidence type="ECO:0000256" key="6">
    <source>
        <dbReference type="ARBA" id="ARBA00022449"/>
    </source>
</evidence>
<dbReference type="InterPro" id="IPR002528">
    <property type="entry name" value="MATE_fam"/>
</dbReference>
<proteinExistence type="inferred from homology"/>
<keyword evidence="7" id="KW-1003">Cell membrane</keyword>
<evidence type="ECO:0000256" key="1">
    <source>
        <dbReference type="ARBA" id="ARBA00003408"/>
    </source>
</evidence>
<keyword evidence="10" id="KW-0406">Ion transport</keyword>
<evidence type="ECO:0000256" key="4">
    <source>
        <dbReference type="ARBA" id="ARBA00020268"/>
    </source>
</evidence>
<evidence type="ECO:0000256" key="11">
    <source>
        <dbReference type="ARBA" id="ARBA00023136"/>
    </source>
</evidence>
<feature type="transmembrane region" description="Helical" evidence="13">
    <location>
        <begin position="96"/>
        <end position="117"/>
    </location>
</feature>
<dbReference type="Proteomes" id="UP001437460">
    <property type="component" value="Unassembled WGS sequence"/>
</dbReference>
<feature type="transmembrane region" description="Helical" evidence="13">
    <location>
        <begin position="322"/>
        <end position="342"/>
    </location>
</feature>
<dbReference type="RefSeq" id="WP_349228189.1">
    <property type="nucleotide sequence ID" value="NZ_JBBMFJ010000001.1"/>
</dbReference>
<evidence type="ECO:0000256" key="10">
    <source>
        <dbReference type="ARBA" id="ARBA00023065"/>
    </source>
</evidence>
<dbReference type="PANTHER" id="PTHR43298">
    <property type="entry name" value="MULTIDRUG RESISTANCE PROTEIN NORM-RELATED"/>
    <property type="match status" value="1"/>
</dbReference>
<keyword evidence="5" id="KW-0813">Transport</keyword>
<comment type="function">
    <text evidence="1">Multidrug efflux pump.</text>
</comment>
<evidence type="ECO:0000256" key="12">
    <source>
        <dbReference type="ARBA" id="ARBA00031636"/>
    </source>
</evidence>
<keyword evidence="11 13" id="KW-0472">Membrane</keyword>
<dbReference type="NCBIfam" id="TIGR00797">
    <property type="entry name" value="matE"/>
    <property type="match status" value="1"/>
</dbReference>
<comment type="subcellular location">
    <subcellularLocation>
        <location evidence="2">Cell membrane</location>
        <topology evidence="2">Multi-pass membrane protein</topology>
    </subcellularLocation>
</comment>
<comment type="similarity">
    <text evidence="3">Belongs to the multi antimicrobial extrusion (MATE) (TC 2.A.66.1) family.</text>
</comment>
<evidence type="ECO:0000313" key="14">
    <source>
        <dbReference type="EMBL" id="MEQ2561747.1"/>
    </source>
</evidence>
<name>A0ABV1HHF8_9FIRM</name>
<evidence type="ECO:0000256" key="3">
    <source>
        <dbReference type="ARBA" id="ARBA00010199"/>
    </source>
</evidence>
<evidence type="ECO:0000256" key="7">
    <source>
        <dbReference type="ARBA" id="ARBA00022475"/>
    </source>
</evidence>
<dbReference type="EMBL" id="JBBMFJ010000001">
    <property type="protein sequence ID" value="MEQ2561747.1"/>
    <property type="molecule type" value="Genomic_DNA"/>
</dbReference>
<dbReference type="PANTHER" id="PTHR43298:SF2">
    <property type="entry name" value="FMN_FAD EXPORTER YEEO-RELATED"/>
    <property type="match status" value="1"/>
</dbReference>
<keyword evidence="8 13" id="KW-0812">Transmembrane</keyword>
<protein>
    <recommendedName>
        <fullName evidence="4">Probable multidrug resistance protein NorM</fullName>
    </recommendedName>
    <alternativeName>
        <fullName evidence="12">Multidrug-efflux transporter</fullName>
    </alternativeName>
</protein>
<gene>
    <name evidence="14" type="ORF">WMO41_00900</name>
</gene>